<dbReference type="EMBL" id="JBAMIC010000008">
    <property type="protein sequence ID" value="KAK7105093.1"/>
    <property type="molecule type" value="Genomic_DNA"/>
</dbReference>
<evidence type="ECO:0000256" key="9">
    <source>
        <dbReference type="RuleBase" id="RU000688"/>
    </source>
</evidence>
<evidence type="ECO:0000256" key="8">
    <source>
        <dbReference type="ARBA" id="ARBA00023224"/>
    </source>
</evidence>
<evidence type="ECO:0000313" key="12">
    <source>
        <dbReference type="EMBL" id="KAK7105093.1"/>
    </source>
</evidence>
<dbReference type="PANTHER" id="PTHR22752">
    <property type="entry name" value="G PROTEIN-COUPLED RECEPTOR"/>
    <property type="match status" value="1"/>
</dbReference>
<evidence type="ECO:0000259" key="11">
    <source>
        <dbReference type="PROSITE" id="PS50262"/>
    </source>
</evidence>
<sequence length="374" mass="41655">MNTSLNNTTLSDPDGPLESRSYGLNVTVSFLIVLIAVMGLVGNILVIFAVFMYHRLRDEVSNLFIVNLSITDLSSAFVVMVSSAVAVGADRWPMGRAWCSMVCGANYCFIIVSMLTLSLISLDRYMAIHHSLRYHVLVTKPKVLVLIAYTWLQGFAFGLAPILCGWVEYDYWEVTCAIQWHRYGNPVLTYVIVAFVVCFMLPGVVLSIAYCKVFRTAKKIKPRPRPAIGLATVSGGRLDGNGTPGDQNGQPGGHNVQVAKREKVTYSESSKAVRSLLIVVLAFFICMTPFSVTKLYKVCVPVPDALPGYANILATFFQFMSSAVNPLIYGLFRRDFQKAFLYLLWRSMRQHGTDSMPFRSSTLYRNSDNSDNPL</sequence>
<keyword evidence="8 9" id="KW-0807">Transducer</keyword>
<dbReference type="AlphaFoldDB" id="A0AAN9GDJ8"/>
<evidence type="ECO:0000313" key="13">
    <source>
        <dbReference type="Proteomes" id="UP001374579"/>
    </source>
</evidence>
<keyword evidence="7 9" id="KW-0675">Receptor</keyword>
<reference evidence="12 13" key="1">
    <citation type="submission" date="2024-02" db="EMBL/GenBank/DDBJ databases">
        <title>Chromosome-scale genome assembly of the rough periwinkle Littorina saxatilis.</title>
        <authorList>
            <person name="De Jode A."/>
            <person name="Faria R."/>
            <person name="Formenti G."/>
            <person name="Sims Y."/>
            <person name="Smith T.P."/>
            <person name="Tracey A."/>
            <person name="Wood J.M.D."/>
            <person name="Zagrodzka Z.B."/>
            <person name="Johannesson K."/>
            <person name="Butlin R.K."/>
            <person name="Leder E.H."/>
        </authorList>
    </citation>
    <scope>NUCLEOTIDE SEQUENCE [LARGE SCALE GENOMIC DNA]</scope>
    <source>
        <strain evidence="12">Snail1</strain>
        <tissue evidence="12">Muscle</tissue>
    </source>
</reference>
<feature type="transmembrane region" description="Helical" evidence="10">
    <location>
        <begin position="63"/>
        <end position="89"/>
    </location>
</feature>
<evidence type="ECO:0000256" key="6">
    <source>
        <dbReference type="ARBA" id="ARBA00023136"/>
    </source>
</evidence>
<evidence type="ECO:0000256" key="2">
    <source>
        <dbReference type="ARBA" id="ARBA00022475"/>
    </source>
</evidence>
<evidence type="ECO:0000256" key="10">
    <source>
        <dbReference type="SAM" id="Phobius"/>
    </source>
</evidence>
<dbReference type="SMART" id="SM01381">
    <property type="entry name" value="7TM_GPCR_Srsx"/>
    <property type="match status" value="1"/>
</dbReference>
<dbReference type="SUPFAM" id="SSF81321">
    <property type="entry name" value="Family A G protein-coupled receptor-like"/>
    <property type="match status" value="1"/>
</dbReference>
<keyword evidence="2" id="KW-1003">Cell membrane</keyword>
<keyword evidence="6 10" id="KW-0472">Membrane</keyword>
<keyword evidence="13" id="KW-1185">Reference proteome</keyword>
<feature type="domain" description="G-protein coupled receptors family 1 profile" evidence="11">
    <location>
        <begin position="42"/>
        <end position="329"/>
    </location>
</feature>
<comment type="similarity">
    <text evidence="9">Belongs to the G-protein coupled receptor 1 family.</text>
</comment>
<feature type="transmembrane region" description="Helical" evidence="10">
    <location>
        <begin position="187"/>
        <end position="211"/>
    </location>
</feature>
<keyword evidence="4 10" id="KW-1133">Transmembrane helix</keyword>
<keyword evidence="5 9" id="KW-0297">G-protein coupled receptor</keyword>
<evidence type="ECO:0000256" key="5">
    <source>
        <dbReference type="ARBA" id="ARBA00023040"/>
    </source>
</evidence>
<dbReference type="GO" id="GO:0005886">
    <property type="term" value="C:plasma membrane"/>
    <property type="evidence" value="ECO:0007669"/>
    <property type="project" value="UniProtKB-SubCell"/>
</dbReference>
<comment type="caution">
    <text evidence="12">The sequence shown here is derived from an EMBL/GenBank/DDBJ whole genome shotgun (WGS) entry which is preliminary data.</text>
</comment>
<dbReference type="PROSITE" id="PS50262">
    <property type="entry name" value="G_PROTEIN_RECEP_F1_2"/>
    <property type="match status" value="1"/>
</dbReference>
<feature type="transmembrane region" description="Helical" evidence="10">
    <location>
        <begin position="312"/>
        <end position="332"/>
    </location>
</feature>
<dbReference type="Pfam" id="PF00001">
    <property type="entry name" value="7tm_1"/>
    <property type="match status" value="1"/>
</dbReference>
<feature type="transmembrane region" description="Helical" evidence="10">
    <location>
        <begin position="26"/>
        <end position="51"/>
    </location>
</feature>
<dbReference type="InterPro" id="IPR000276">
    <property type="entry name" value="GPCR_Rhodpsn"/>
</dbReference>
<dbReference type="PROSITE" id="PS00237">
    <property type="entry name" value="G_PROTEIN_RECEP_F1_1"/>
    <property type="match status" value="1"/>
</dbReference>
<protein>
    <recommendedName>
        <fullName evidence="11">G-protein coupled receptors family 1 profile domain-containing protein</fullName>
    </recommendedName>
</protein>
<feature type="transmembrane region" description="Helical" evidence="10">
    <location>
        <begin position="143"/>
        <end position="167"/>
    </location>
</feature>
<proteinExistence type="inferred from homology"/>
<accession>A0AAN9GDJ8</accession>
<evidence type="ECO:0000256" key="7">
    <source>
        <dbReference type="ARBA" id="ARBA00023170"/>
    </source>
</evidence>
<keyword evidence="3 9" id="KW-0812">Transmembrane</keyword>
<dbReference type="InterPro" id="IPR017452">
    <property type="entry name" value="GPCR_Rhodpsn_7TM"/>
</dbReference>
<comment type="subcellular location">
    <subcellularLocation>
        <location evidence="1">Cell membrane</location>
        <topology evidence="1">Multi-pass membrane protein</topology>
    </subcellularLocation>
</comment>
<dbReference type="CDD" id="cd00637">
    <property type="entry name" value="7tm_classA_rhodopsin-like"/>
    <property type="match status" value="1"/>
</dbReference>
<dbReference type="Gene3D" id="1.20.1070.10">
    <property type="entry name" value="Rhodopsin 7-helix transmembrane proteins"/>
    <property type="match status" value="1"/>
</dbReference>
<gene>
    <name evidence="12" type="ORF">V1264_019701</name>
</gene>
<organism evidence="12 13">
    <name type="scientific">Littorina saxatilis</name>
    <dbReference type="NCBI Taxonomy" id="31220"/>
    <lineage>
        <taxon>Eukaryota</taxon>
        <taxon>Metazoa</taxon>
        <taxon>Spiralia</taxon>
        <taxon>Lophotrochozoa</taxon>
        <taxon>Mollusca</taxon>
        <taxon>Gastropoda</taxon>
        <taxon>Caenogastropoda</taxon>
        <taxon>Littorinimorpha</taxon>
        <taxon>Littorinoidea</taxon>
        <taxon>Littorinidae</taxon>
        <taxon>Littorina</taxon>
    </lineage>
</organism>
<evidence type="ECO:0000256" key="4">
    <source>
        <dbReference type="ARBA" id="ARBA00022989"/>
    </source>
</evidence>
<evidence type="ECO:0000256" key="1">
    <source>
        <dbReference type="ARBA" id="ARBA00004651"/>
    </source>
</evidence>
<dbReference type="PRINTS" id="PR00237">
    <property type="entry name" value="GPCRRHODOPSN"/>
</dbReference>
<evidence type="ECO:0000256" key="3">
    <source>
        <dbReference type="ARBA" id="ARBA00022692"/>
    </source>
</evidence>
<feature type="transmembrane region" description="Helical" evidence="10">
    <location>
        <begin position="272"/>
        <end position="292"/>
    </location>
</feature>
<feature type="transmembrane region" description="Helical" evidence="10">
    <location>
        <begin position="95"/>
        <end position="122"/>
    </location>
</feature>
<dbReference type="GO" id="GO:0004930">
    <property type="term" value="F:G protein-coupled receptor activity"/>
    <property type="evidence" value="ECO:0007669"/>
    <property type="project" value="UniProtKB-KW"/>
</dbReference>
<dbReference type="Proteomes" id="UP001374579">
    <property type="component" value="Unassembled WGS sequence"/>
</dbReference>
<name>A0AAN9GDJ8_9CAEN</name>